<dbReference type="PATRIC" id="fig|162209.4.peg.3183"/>
<dbReference type="KEGG" id="pnp:IJ22_29860"/>
<dbReference type="Gene3D" id="3.40.50.2300">
    <property type="match status" value="2"/>
</dbReference>
<accession>A0A0U2MYJ4</accession>
<dbReference type="CDD" id="cd06267">
    <property type="entry name" value="PBP1_LacI_sugar_binding-like"/>
    <property type="match status" value="1"/>
</dbReference>
<reference evidence="6" key="1">
    <citation type="submission" date="2015-12" db="EMBL/GenBank/DDBJ databases">
        <title>Complete genome sequences of two moderately thermophilic Paenibacillus species.</title>
        <authorList>
            <person name="Butler R.III."/>
            <person name="Wang J."/>
            <person name="Stark B.C."/>
            <person name="Pombert J.-F."/>
        </authorList>
    </citation>
    <scope>NUCLEOTIDE SEQUENCE [LARGE SCALE GENOMIC DNA]</scope>
    <source>
        <strain evidence="6">32O-Y</strain>
    </source>
</reference>
<dbReference type="PANTHER" id="PTHR30146:SF148">
    <property type="entry name" value="HTH-TYPE TRANSCRIPTIONAL REPRESSOR PURR-RELATED"/>
    <property type="match status" value="1"/>
</dbReference>
<name>A0A0U2MYJ4_9BACL</name>
<dbReference type="PROSITE" id="PS00356">
    <property type="entry name" value="HTH_LACI_1"/>
    <property type="match status" value="1"/>
</dbReference>
<dbReference type="PROSITE" id="PS50932">
    <property type="entry name" value="HTH_LACI_2"/>
    <property type="match status" value="1"/>
</dbReference>
<evidence type="ECO:0000256" key="4">
    <source>
        <dbReference type="ARBA" id="ARBA00023163"/>
    </source>
</evidence>
<dbReference type="GO" id="GO:0003700">
    <property type="term" value="F:DNA-binding transcription factor activity"/>
    <property type="evidence" value="ECO:0007669"/>
    <property type="project" value="TreeGrafter"/>
</dbReference>
<dbReference type="SUPFAM" id="SSF47413">
    <property type="entry name" value="lambda repressor-like DNA-binding domains"/>
    <property type="match status" value="1"/>
</dbReference>
<dbReference type="Gene3D" id="1.10.260.40">
    <property type="entry name" value="lambda repressor-like DNA-binding domains"/>
    <property type="match status" value="1"/>
</dbReference>
<dbReference type="Proteomes" id="UP000061660">
    <property type="component" value="Chromosome"/>
</dbReference>
<evidence type="ECO:0000313" key="6">
    <source>
        <dbReference type="Proteomes" id="UP000061660"/>
    </source>
</evidence>
<keyword evidence="4" id="KW-0804">Transcription</keyword>
<sequence>MTPTIKDVAAAAGVSIGTVSKVINKSGFVSEKIRERVLLAITLLNYKPNAVARSLKQSKTHLIGIIVDDISNLYMMKIIKSVENLATEMEYNLISCSHNNRPEEERKALQRLMEKRVDGIIMVPTGSNLDELNMPNNIPVILVDRKVENARFDTVVHENINTSITLVQHLYLHGRRKFLFIHGALRHSVEIERVNGIKKAIHLLGLDMSAQVFLEVGAALGHISAEVRKYLEHSGLPEGIYATNHLALAGTVRALWDMGVQVPEEVSVAGFGDIDTYGLLRPSFTLAKEDPCEVGKIASELLFERIEFDKQVDQPKEFLVTPKITIGTSCGTHVRP</sequence>
<dbReference type="InterPro" id="IPR010982">
    <property type="entry name" value="Lambda_DNA-bd_dom_sf"/>
</dbReference>
<keyword evidence="1" id="KW-0678">Repressor</keyword>
<dbReference type="EMBL" id="CP013652">
    <property type="protein sequence ID" value="ALS23359.1"/>
    <property type="molecule type" value="Genomic_DNA"/>
</dbReference>
<dbReference type="SMART" id="SM00354">
    <property type="entry name" value="HTH_LACI"/>
    <property type="match status" value="1"/>
</dbReference>
<dbReference type="CDD" id="cd01392">
    <property type="entry name" value="HTH_LacI"/>
    <property type="match status" value="1"/>
</dbReference>
<dbReference type="STRING" id="162209.IJ22_29860"/>
<dbReference type="InterPro" id="IPR000843">
    <property type="entry name" value="HTH_LacI"/>
</dbReference>
<evidence type="ECO:0000256" key="3">
    <source>
        <dbReference type="ARBA" id="ARBA00023125"/>
    </source>
</evidence>
<dbReference type="OrthoDB" id="3180992at2"/>
<organism evidence="5 6">
    <name type="scientific">Paenibacillus naphthalenovorans</name>
    <dbReference type="NCBI Taxonomy" id="162209"/>
    <lineage>
        <taxon>Bacteria</taxon>
        <taxon>Bacillati</taxon>
        <taxon>Bacillota</taxon>
        <taxon>Bacilli</taxon>
        <taxon>Bacillales</taxon>
        <taxon>Paenibacillaceae</taxon>
        <taxon>Paenibacillus</taxon>
    </lineage>
</organism>
<dbReference type="AlphaFoldDB" id="A0A0U2MYJ4"/>
<dbReference type="InterPro" id="IPR028082">
    <property type="entry name" value="Peripla_BP_I"/>
</dbReference>
<keyword evidence="2" id="KW-0805">Transcription regulation</keyword>
<keyword evidence="3" id="KW-0238">DNA-binding</keyword>
<dbReference type="PANTHER" id="PTHR30146">
    <property type="entry name" value="LACI-RELATED TRANSCRIPTIONAL REPRESSOR"/>
    <property type="match status" value="1"/>
</dbReference>
<reference evidence="5 6" key="2">
    <citation type="journal article" date="2016" name="Genome Announc.">
        <title>Complete Genome Sequences of Two Interactive Moderate Thermophiles, Paenibacillus napthalenovorans 32O-Y and Paenibacillus sp. 32O-W.</title>
        <authorList>
            <person name="Butler R.R.III."/>
            <person name="Wang J."/>
            <person name="Stark B.C."/>
            <person name="Pombert J.F."/>
        </authorList>
    </citation>
    <scope>NUCLEOTIDE SEQUENCE [LARGE SCALE GENOMIC DNA]</scope>
    <source>
        <strain evidence="5 6">32O-Y</strain>
    </source>
</reference>
<keyword evidence="6" id="KW-1185">Reference proteome</keyword>
<dbReference type="SUPFAM" id="SSF53822">
    <property type="entry name" value="Periplasmic binding protein-like I"/>
    <property type="match status" value="1"/>
</dbReference>
<dbReference type="Pfam" id="PF00356">
    <property type="entry name" value="LacI"/>
    <property type="match status" value="1"/>
</dbReference>
<gene>
    <name evidence="5" type="ORF">IJ22_29860</name>
</gene>
<evidence type="ECO:0000256" key="1">
    <source>
        <dbReference type="ARBA" id="ARBA00022491"/>
    </source>
</evidence>
<evidence type="ECO:0000256" key="2">
    <source>
        <dbReference type="ARBA" id="ARBA00023015"/>
    </source>
</evidence>
<evidence type="ECO:0000313" key="5">
    <source>
        <dbReference type="EMBL" id="ALS23359.1"/>
    </source>
</evidence>
<dbReference type="GO" id="GO:0000976">
    <property type="term" value="F:transcription cis-regulatory region binding"/>
    <property type="evidence" value="ECO:0007669"/>
    <property type="project" value="TreeGrafter"/>
</dbReference>
<protein>
    <submittedName>
        <fullName evidence="5">LacI family transcriptional regulator</fullName>
    </submittedName>
</protein>
<dbReference type="Pfam" id="PF00532">
    <property type="entry name" value="Peripla_BP_1"/>
    <property type="match status" value="1"/>
</dbReference>
<dbReference type="RefSeq" id="WP_062409325.1">
    <property type="nucleotide sequence ID" value="NZ_BJCS01000007.1"/>
</dbReference>
<dbReference type="PRINTS" id="PR00036">
    <property type="entry name" value="HTHLACI"/>
</dbReference>
<proteinExistence type="predicted"/>
<dbReference type="InterPro" id="IPR001761">
    <property type="entry name" value="Peripla_BP/Lac1_sug-bd_dom"/>
</dbReference>